<dbReference type="Gene3D" id="3.40.30.10">
    <property type="entry name" value="Glutaredoxin"/>
    <property type="match status" value="1"/>
</dbReference>
<dbReference type="InterPro" id="IPR013766">
    <property type="entry name" value="Thioredoxin_domain"/>
</dbReference>
<proteinExistence type="predicted"/>
<dbReference type="STRING" id="516051.VC82_2973"/>
<dbReference type="InterPro" id="IPR050553">
    <property type="entry name" value="Thioredoxin_ResA/DsbE_sf"/>
</dbReference>
<dbReference type="PANTHER" id="PTHR42852">
    <property type="entry name" value="THIOL:DISULFIDE INTERCHANGE PROTEIN DSBE"/>
    <property type="match status" value="1"/>
</dbReference>
<dbReference type="Proteomes" id="UP000032726">
    <property type="component" value="Chromosome"/>
</dbReference>
<evidence type="ECO:0000256" key="4">
    <source>
        <dbReference type="ARBA" id="ARBA00023284"/>
    </source>
</evidence>
<evidence type="ECO:0000256" key="1">
    <source>
        <dbReference type="ARBA" id="ARBA00004196"/>
    </source>
</evidence>
<dbReference type="PANTHER" id="PTHR42852:SF6">
    <property type="entry name" value="THIOL:DISULFIDE INTERCHANGE PROTEIN DSBE"/>
    <property type="match status" value="1"/>
</dbReference>
<gene>
    <name evidence="6" type="ORF">VC82_2973</name>
</gene>
<dbReference type="GO" id="GO:0016491">
    <property type="term" value="F:oxidoreductase activity"/>
    <property type="evidence" value="ECO:0007669"/>
    <property type="project" value="InterPro"/>
</dbReference>
<protein>
    <recommendedName>
        <fullName evidence="5">Thioredoxin domain-containing protein</fullName>
    </recommendedName>
</protein>
<dbReference type="GO" id="GO:0017004">
    <property type="term" value="P:cytochrome complex assembly"/>
    <property type="evidence" value="ECO:0007669"/>
    <property type="project" value="UniProtKB-KW"/>
</dbReference>
<sequence>MKKKLLIVLAMVLVVAAAVGRFHYSKIINAKGSAGILYLEPEDKFETFADIISHPALQNKVVYVDFWFTGCPYCRREFKAMPMVKAHFKDNEDLVFLYLGKDRRIPGEKFRWKKIIADKNLTGAHYFMGIDQYQNIWKETVKDTSVTQGFPHFLIVDRKGTIVDDDAPWPSEPALIAALEEVLANP</sequence>
<dbReference type="OrthoDB" id="1098640at2"/>
<dbReference type="EMBL" id="CP011071">
    <property type="protein sequence ID" value="AKA36517.1"/>
    <property type="molecule type" value="Genomic_DNA"/>
</dbReference>
<dbReference type="HOGENOM" id="CLU_1452927_0_0_10"/>
<dbReference type="RefSeq" id="WP_045803040.1">
    <property type="nucleotide sequence ID" value="NZ_CP011071.1"/>
</dbReference>
<organism evidence="6 7">
    <name type="scientific">Flagellimonas lutaonensis</name>
    <dbReference type="NCBI Taxonomy" id="516051"/>
    <lineage>
        <taxon>Bacteria</taxon>
        <taxon>Pseudomonadati</taxon>
        <taxon>Bacteroidota</taxon>
        <taxon>Flavobacteriia</taxon>
        <taxon>Flavobacteriales</taxon>
        <taxon>Flavobacteriaceae</taxon>
        <taxon>Flagellimonas</taxon>
    </lineage>
</organism>
<keyword evidence="2" id="KW-0201">Cytochrome c-type biogenesis</keyword>
<dbReference type="InterPro" id="IPR013740">
    <property type="entry name" value="Redoxin"/>
</dbReference>
<evidence type="ECO:0000313" key="6">
    <source>
        <dbReference type="EMBL" id="AKA36517.1"/>
    </source>
</evidence>
<dbReference type="InterPro" id="IPR036249">
    <property type="entry name" value="Thioredoxin-like_sf"/>
</dbReference>
<dbReference type="AlphaFoldDB" id="A0A0D5YW51"/>
<dbReference type="GO" id="GO:0030313">
    <property type="term" value="C:cell envelope"/>
    <property type="evidence" value="ECO:0007669"/>
    <property type="project" value="UniProtKB-SubCell"/>
</dbReference>
<keyword evidence="4" id="KW-0676">Redox-active center</keyword>
<keyword evidence="3" id="KW-1015">Disulfide bond</keyword>
<evidence type="ECO:0000313" key="7">
    <source>
        <dbReference type="Proteomes" id="UP000032726"/>
    </source>
</evidence>
<evidence type="ECO:0000256" key="3">
    <source>
        <dbReference type="ARBA" id="ARBA00023157"/>
    </source>
</evidence>
<evidence type="ECO:0000256" key="2">
    <source>
        <dbReference type="ARBA" id="ARBA00022748"/>
    </source>
</evidence>
<dbReference type="Pfam" id="PF08534">
    <property type="entry name" value="Redoxin"/>
    <property type="match status" value="1"/>
</dbReference>
<dbReference type="KEGG" id="mlt:VC82_2973"/>
<accession>A0A0D5YW51</accession>
<dbReference type="SUPFAM" id="SSF52833">
    <property type="entry name" value="Thioredoxin-like"/>
    <property type="match status" value="1"/>
</dbReference>
<name>A0A0D5YW51_9FLAO</name>
<keyword evidence="7" id="KW-1185">Reference proteome</keyword>
<dbReference type="PROSITE" id="PS51352">
    <property type="entry name" value="THIOREDOXIN_2"/>
    <property type="match status" value="1"/>
</dbReference>
<evidence type="ECO:0000259" key="5">
    <source>
        <dbReference type="PROSITE" id="PS51352"/>
    </source>
</evidence>
<reference evidence="6 7" key="1">
    <citation type="submission" date="2015-03" db="EMBL/GenBank/DDBJ databases">
        <title>Complete genome sequence of Muricauda lutaonensis CC-HSB-11T, isolated from a coastal hot spring.</title>
        <authorList>
            <person name="Kim K.M."/>
        </authorList>
    </citation>
    <scope>NUCLEOTIDE SEQUENCE [LARGE SCALE GENOMIC DNA]</scope>
    <source>
        <strain evidence="6 7">CC-HSB-11</strain>
    </source>
</reference>
<comment type="subcellular location">
    <subcellularLocation>
        <location evidence="1">Cell envelope</location>
    </subcellularLocation>
</comment>
<feature type="domain" description="Thioredoxin" evidence="5">
    <location>
        <begin position="13"/>
        <end position="184"/>
    </location>
</feature>